<accession>A0A5C6BR84</accession>
<dbReference type="EMBL" id="SJPP01000001">
    <property type="protein sequence ID" value="TWU14267.1"/>
    <property type="molecule type" value="Genomic_DNA"/>
</dbReference>
<keyword evidence="2" id="KW-1133">Transmembrane helix</keyword>
<dbReference type="Gene3D" id="3.30.700.10">
    <property type="entry name" value="Glycoprotein, Type 4 Pilin"/>
    <property type="match status" value="1"/>
</dbReference>
<dbReference type="RefSeq" id="WP_146371496.1">
    <property type="nucleotide sequence ID" value="NZ_SJPP01000001.1"/>
</dbReference>
<keyword evidence="2" id="KW-0472">Membrane</keyword>
<feature type="transmembrane region" description="Helical" evidence="2">
    <location>
        <begin position="20"/>
        <end position="45"/>
    </location>
</feature>
<dbReference type="NCBIfam" id="TIGR02532">
    <property type="entry name" value="IV_pilin_GFxxxE"/>
    <property type="match status" value="1"/>
</dbReference>
<comment type="caution">
    <text evidence="3">The sequence shown here is derived from an EMBL/GenBank/DDBJ whole genome shotgun (WGS) entry which is preliminary data.</text>
</comment>
<evidence type="ECO:0000313" key="3">
    <source>
        <dbReference type="EMBL" id="TWU14267.1"/>
    </source>
</evidence>
<evidence type="ECO:0000256" key="2">
    <source>
        <dbReference type="SAM" id="Phobius"/>
    </source>
</evidence>
<dbReference type="InterPro" id="IPR012902">
    <property type="entry name" value="N_methyl_site"/>
</dbReference>
<dbReference type="InterPro" id="IPR045584">
    <property type="entry name" value="Pilin-like"/>
</dbReference>
<organism evidence="3 4">
    <name type="scientific">Symmachiella macrocystis</name>
    <dbReference type="NCBI Taxonomy" id="2527985"/>
    <lineage>
        <taxon>Bacteria</taxon>
        <taxon>Pseudomonadati</taxon>
        <taxon>Planctomycetota</taxon>
        <taxon>Planctomycetia</taxon>
        <taxon>Planctomycetales</taxon>
        <taxon>Planctomycetaceae</taxon>
        <taxon>Symmachiella</taxon>
    </lineage>
</organism>
<dbReference type="GO" id="GO:0015627">
    <property type="term" value="C:type II protein secretion system complex"/>
    <property type="evidence" value="ECO:0007669"/>
    <property type="project" value="InterPro"/>
</dbReference>
<dbReference type="GO" id="GO:0015628">
    <property type="term" value="P:protein secretion by the type II secretion system"/>
    <property type="evidence" value="ECO:0007669"/>
    <property type="project" value="InterPro"/>
</dbReference>
<dbReference type="Proteomes" id="UP000320735">
    <property type="component" value="Unassembled WGS sequence"/>
</dbReference>
<reference evidence="3 4" key="1">
    <citation type="submission" date="2019-02" db="EMBL/GenBank/DDBJ databases">
        <title>Deep-cultivation of Planctomycetes and their phenomic and genomic characterization uncovers novel biology.</title>
        <authorList>
            <person name="Wiegand S."/>
            <person name="Jogler M."/>
            <person name="Boedeker C."/>
            <person name="Pinto D."/>
            <person name="Vollmers J."/>
            <person name="Rivas-Marin E."/>
            <person name="Kohn T."/>
            <person name="Peeters S.H."/>
            <person name="Heuer A."/>
            <person name="Rast P."/>
            <person name="Oberbeckmann S."/>
            <person name="Bunk B."/>
            <person name="Jeske O."/>
            <person name="Meyerdierks A."/>
            <person name="Storesund J.E."/>
            <person name="Kallscheuer N."/>
            <person name="Luecker S."/>
            <person name="Lage O.M."/>
            <person name="Pohl T."/>
            <person name="Merkel B.J."/>
            <person name="Hornburger P."/>
            <person name="Mueller R.-W."/>
            <person name="Bruemmer F."/>
            <person name="Labrenz M."/>
            <person name="Spormann A.M."/>
            <person name="Op Den Camp H."/>
            <person name="Overmann J."/>
            <person name="Amann R."/>
            <person name="Jetten M.S.M."/>
            <person name="Mascher T."/>
            <person name="Medema M.H."/>
            <person name="Devos D.P."/>
            <person name="Kaster A.-K."/>
            <person name="Ovreas L."/>
            <person name="Rohde M."/>
            <person name="Galperin M.Y."/>
            <person name="Jogler C."/>
        </authorList>
    </citation>
    <scope>NUCLEOTIDE SEQUENCE [LARGE SCALE GENOMIC DNA]</scope>
    <source>
        <strain evidence="3 4">CA54</strain>
    </source>
</reference>
<dbReference type="Pfam" id="PF07963">
    <property type="entry name" value="N_methyl"/>
    <property type="match status" value="1"/>
</dbReference>
<evidence type="ECO:0000313" key="4">
    <source>
        <dbReference type="Proteomes" id="UP000320735"/>
    </source>
</evidence>
<name>A0A5C6BR84_9PLAN</name>
<protein>
    <submittedName>
        <fullName evidence="3">Type II secretion system protein G</fullName>
    </submittedName>
</protein>
<dbReference type="PROSITE" id="PS00409">
    <property type="entry name" value="PROKAR_NTER_METHYL"/>
    <property type="match status" value="1"/>
</dbReference>
<keyword evidence="1" id="KW-0488">Methylation</keyword>
<proteinExistence type="predicted"/>
<dbReference type="PANTHER" id="PTHR30093">
    <property type="entry name" value="GENERAL SECRETION PATHWAY PROTEIN G"/>
    <property type="match status" value="1"/>
</dbReference>
<dbReference type="AlphaFoldDB" id="A0A5C6BR84"/>
<dbReference type="InterPro" id="IPR000983">
    <property type="entry name" value="Bac_GSPG_pilin"/>
</dbReference>
<sequence>MHYPLRRRNSPQQARRGFTLIELLIVIVIIAILVGLLVPVVMGVMQNARIAQVRQEISQLENSITAFKTSYGVEPPSRFVLYEDLADYLVADADPVRDSIRIKSVTQIKTMWPQFAFTGTVDWDNGARTGPYVLNGAECLMFFLGGVIEPGSSPPRLLGFSKNPAAPFLGTGESREGPFLEFSASRVQDNQNASADEGLDGLGVLGIPEYVDTLAGQTTPYYYIHNDNYRAHDDNEFAALSPPLPAVLLPRAYKQGDSARSYYKEKTFQIISPGFDTSYGAGGSYEIDDTAHDGTAGHIDVNDRDNITNFAPAELRP</sequence>
<dbReference type="OrthoDB" id="209747at2"/>
<evidence type="ECO:0000256" key="1">
    <source>
        <dbReference type="ARBA" id="ARBA00022481"/>
    </source>
</evidence>
<dbReference type="SUPFAM" id="SSF54523">
    <property type="entry name" value="Pili subunits"/>
    <property type="match status" value="1"/>
</dbReference>
<keyword evidence="4" id="KW-1185">Reference proteome</keyword>
<keyword evidence="2" id="KW-0812">Transmembrane</keyword>
<dbReference type="PRINTS" id="PR00813">
    <property type="entry name" value="BCTERIALGSPG"/>
</dbReference>
<gene>
    <name evidence="3" type="primary">pulG_1</name>
    <name evidence="3" type="ORF">CA54_31100</name>
</gene>